<dbReference type="PANTHER" id="PTHR43277:SF4">
    <property type="entry name" value="ARGININE DECARBOXYLASE"/>
    <property type="match status" value="1"/>
</dbReference>
<dbReference type="InterPro" id="IPR015421">
    <property type="entry name" value="PyrdxlP-dep_Trfase_major"/>
</dbReference>
<dbReference type="InterPro" id="IPR015424">
    <property type="entry name" value="PyrdxlP-dep_Trfase"/>
</dbReference>
<dbReference type="SUPFAM" id="SSF53383">
    <property type="entry name" value="PLP-dependent transferases"/>
    <property type="match status" value="1"/>
</dbReference>
<evidence type="ECO:0000259" key="6">
    <source>
        <dbReference type="Pfam" id="PF01276"/>
    </source>
</evidence>
<proteinExistence type="inferred from homology"/>
<evidence type="ECO:0000256" key="2">
    <source>
        <dbReference type="ARBA" id="ARBA00010671"/>
    </source>
</evidence>
<dbReference type="Proteomes" id="UP000886865">
    <property type="component" value="Unassembled WGS sequence"/>
</dbReference>
<evidence type="ECO:0000256" key="1">
    <source>
        <dbReference type="ARBA" id="ARBA00001933"/>
    </source>
</evidence>
<evidence type="ECO:0000256" key="5">
    <source>
        <dbReference type="ARBA" id="ARBA00023239"/>
    </source>
</evidence>
<keyword evidence="5" id="KW-0456">Lyase</keyword>
<feature type="domain" description="Orn/Lys/Arg decarboxylase C-terminal" evidence="7">
    <location>
        <begin position="363"/>
        <end position="428"/>
    </location>
</feature>
<dbReference type="InterPro" id="IPR008286">
    <property type="entry name" value="Prn/Lys/Arg_de-COase_C"/>
</dbReference>
<comment type="caution">
    <text evidence="8">The sequence shown here is derived from an EMBL/GenBank/DDBJ whole genome shotgun (WGS) entry which is preliminary data.</text>
</comment>
<name>A0A9D1JXZ6_9BACT</name>
<dbReference type="GO" id="GO:0016831">
    <property type="term" value="F:carboxy-lyase activity"/>
    <property type="evidence" value="ECO:0007669"/>
    <property type="project" value="UniProtKB-KW"/>
</dbReference>
<dbReference type="InterPro" id="IPR000310">
    <property type="entry name" value="Orn/Lys/Arg_deCO2ase_major_dom"/>
</dbReference>
<comment type="cofactor">
    <cofactor evidence="1">
        <name>pyridoxal 5'-phosphate</name>
        <dbReference type="ChEBI" id="CHEBI:597326"/>
    </cofactor>
</comment>
<reference evidence="8" key="1">
    <citation type="submission" date="2020-10" db="EMBL/GenBank/DDBJ databases">
        <authorList>
            <person name="Gilroy R."/>
        </authorList>
    </citation>
    <scope>NUCLEOTIDE SEQUENCE</scope>
    <source>
        <strain evidence="8">CHK152-2871</strain>
    </source>
</reference>
<protein>
    <submittedName>
        <fullName evidence="8">Aminotransferase class V-fold PLP-dependent enzyme</fullName>
    </submittedName>
</protein>
<evidence type="ECO:0000313" key="8">
    <source>
        <dbReference type="EMBL" id="HIS74182.1"/>
    </source>
</evidence>
<evidence type="ECO:0000313" key="9">
    <source>
        <dbReference type="Proteomes" id="UP000886865"/>
    </source>
</evidence>
<gene>
    <name evidence="8" type="ORF">IAA86_04075</name>
</gene>
<reference evidence="8" key="2">
    <citation type="journal article" date="2021" name="PeerJ">
        <title>Extensive microbial diversity within the chicken gut microbiome revealed by metagenomics and culture.</title>
        <authorList>
            <person name="Gilroy R."/>
            <person name="Ravi A."/>
            <person name="Getino M."/>
            <person name="Pursley I."/>
            <person name="Horton D.L."/>
            <person name="Alikhan N.F."/>
            <person name="Baker D."/>
            <person name="Gharbi K."/>
            <person name="Hall N."/>
            <person name="Watson M."/>
            <person name="Adriaenssens E.M."/>
            <person name="Foster-Nyarko E."/>
            <person name="Jarju S."/>
            <person name="Secka A."/>
            <person name="Antonio M."/>
            <person name="Oren A."/>
            <person name="Chaudhuri R.R."/>
            <person name="La Ragione R."/>
            <person name="Hildebrand F."/>
            <person name="Pallen M.J."/>
        </authorList>
    </citation>
    <scope>NUCLEOTIDE SEQUENCE</scope>
    <source>
        <strain evidence="8">CHK152-2871</strain>
    </source>
</reference>
<evidence type="ECO:0000256" key="3">
    <source>
        <dbReference type="ARBA" id="ARBA00022793"/>
    </source>
</evidence>
<organism evidence="8 9">
    <name type="scientific">Candidatus Galligastranaerophilus intestinavium</name>
    <dbReference type="NCBI Taxonomy" id="2840836"/>
    <lineage>
        <taxon>Bacteria</taxon>
        <taxon>Candidatus Galligastranaerophilus</taxon>
    </lineage>
</organism>
<dbReference type="InterPro" id="IPR052357">
    <property type="entry name" value="Orn_Lys_Arg_decarboxylase-I"/>
</dbReference>
<sequence length="442" mass="49817">MSIIKLLNKKLDRILFTTPSHGQKSPYLPNLEGFYNWDYSEIEGFDNLSDPSGAILMAQGRASDCYCAKNTFFLTQGATLGILAAMKSVIQEGDRVLVARNCHKAVYNGLVVTCARVDWLMPSKNDYFGIYGEIDPEEVENNLKLNQYKALIITSPTYEGVNSDIEAISKICKQYGVYLIVDEAHGALYNFSQNLPKTALEQGADFVINSLHKTAGAPNQCALLHVSNEIREDFEWRQVQRSINLFNTSSPSYPLLAAIEATINFLHSKEGARAIDDLINNVENFKRDLRKEGWEFYDNENSDPTKILIKRPDVSGLELSKKLFEEFHIEDEMASEKGVLFLCGIGTTKAKLDKLKNAIKKVKLTEQKNESESSFQPFPFVKMLPFEAFWRDYAFVSKENALLKISSQMVVPYPPGIGILYPGEAIQEWHLEHLGDDVGVIK</sequence>
<dbReference type="Gene3D" id="3.40.640.10">
    <property type="entry name" value="Type I PLP-dependent aspartate aminotransferase-like (Major domain)"/>
    <property type="match status" value="1"/>
</dbReference>
<keyword evidence="8" id="KW-0808">Transferase</keyword>
<dbReference type="GO" id="GO:0008483">
    <property type="term" value="F:transaminase activity"/>
    <property type="evidence" value="ECO:0007669"/>
    <property type="project" value="UniProtKB-KW"/>
</dbReference>
<accession>A0A9D1JXZ6</accession>
<keyword evidence="8" id="KW-0032">Aminotransferase</keyword>
<evidence type="ECO:0000256" key="4">
    <source>
        <dbReference type="ARBA" id="ARBA00022898"/>
    </source>
</evidence>
<evidence type="ECO:0000259" key="7">
    <source>
        <dbReference type="Pfam" id="PF03711"/>
    </source>
</evidence>
<dbReference type="AlphaFoldDB" id="A0A9D1JXZ6"/>
<dbReference type="EMBL" id="DVJQ01000034">
    <property type="protein sequence ID" value="HIS74182.1"/>
    <property type="molecule type" value="Genomic_DNA"/>
</dbReference>
<comment type="similarity">
    <text evidence="2">Belongs to the Orn/Lys/Arg decarboxylase class-I family.</text>
</comment>
<dbReference type="Pfam" id="PF03711">
    <property type="entry name" value="OKR_DC_1_C"/>
    <property type="match status" value="1"/>
</dbReference>
<keyword evidence="4" id="KW-0663">Pyridoxal phosphate</keyword>
<dbReference type="Pfam" id="PF01276">
    <property type="entry name" value="OKR_DC_1"/>
    <property type="match status" value="1"/>
</dbReference>
<feature type="domain" description="Orn/Lys/Arg decarboxylases family 1 pyridoxal-P attachment site" evidence="6">
    <location>
        <begin position="40"/>
        <end position="295"/>
    </location>
</feature>
<dbReference type="PANTHER" id="PTHR43277">
    <property type="entry name" value="ARGININE DECARBOXYLASE"/>
    <property type="match status" value="1"/>
</dbReference>
<keyword evidence="3" id="KW-0210">Decarboxylase</keyword>
<dbReference type="Gene3D" id="3.90.100.10">
    <property type="entry name" value="Orn/Lys/Arg decarboxylase, C-terminal domain"/>
    <property type="match status" value="1"/>
</dbReference>